<keyword evidence="1" id="KW-0812">Transmembrane</keyword>
<dbReference type="AlphaFoldDB" id="A0A2S6HL23"/>
<comment type="caution">
    <text evidence="2">The sequence shown here is derived from an EMBL/GenBank/DDBJ whole genome shotgun (WGS) entry which is preliminary data.</text>
</comment>
<evidence type="ECO:0000256" key="1">
    <source>
        <dbReference type="SAM" id="Phobius"/>
    </source>
</evidence>
<proteinExistence type="predicted"/>
<evidence type="ECO:0000313" key="3">
    <source>
        <dbReference type="Proteomes" id="UP000240010"/>
    </source>
</evidence>
<reference evidence="2 3" key="1">
    <citation type="submission" date="2018-02" db="EMBL/GenBank/DDBJ databases">
        <title>Subsurface microbial communities from deep shales in Ohio and West Virginia, USA.</title>
        <authorList>
            <person name="Wrighton K."/>
        </authorList>
    </citation>
    <scope>NUCLEOTIDE SEQUENCE [LARGE SCALE GENOMIC DNA]</scope>
    <source>
        <strain evidence="2 3">OWC-DMM</strain>
    </source>
</reference>
<organism evidence="2 3">
    <name type="scientific">Methylobacter tundripaludum</name>
    <dbReference type="NCBI Taxonomy" id="173365"/>
    <lineage>
        <taxon>Bacteria</taxon>
        <taxon>Pseudomonadati</taxon>
        <taxon>Pseudomonadota</taxon>
        <taxon>Gammaproteobacteria</taxon>
        <taxon>Methylococcales</taxon>
        <taxon>Methylococcaceae</taxon>
        <taxon>Methylobacter</taxon>
    </lineage>
</organism>
<keyword evidence="1" id="KW-1133">Transmembrane helix</keyword>
<gene>
    <name evidence="2" type="ORF">B0F87_101443</name>
</gene>
<evidence type="ECO:0000313" key="2">
    <source>
        <dbReference type="EMBL" id="PPK78061.1"/>
    </source>
</evidence>
<sequence>MLAYQCRSGFVTRTETFQGLNRLRNVSDGVANPVTLSAFRVFRGQKTMNLSALFIYRPVATSLLTLAIVLAGIALVPKLLLGNPVSEAPASRVGKLELPRLHSQAGAWERANPVTLSEFNILNGSTKDTKSYIVEFFVLFVSFVDKKL</sequence>
<dbReference type="Proteomes" id="UP000240010">
    <property type="component" value="Unassembled WGS sequence"/>
</dbReference>
<feature type="transmembrane region" description="Helical" evidence="1">
    <location>
        <begin position="54"/>
        <end position="76"/>
    </location>
</feature>
<accession>A0A2S6HL23</accession>
<dbReference type="EMBL" id="PTIZ01000001">
    <property type="protein sequence ID" value="PPK78061.1"/>
    <property type="molecule type" value="Genomic_DNA"/>
</dbReference>
<name>A0A2S6HL23_9GAMM</name>
<keyword evidence="1" id="KW-0472">Membrane</keyword>
<protein>
    <submittedName>
        <fullName evidence="2">Uncharacterized protein</fullName>
    </submittedName>
</protein>